<dbReference type="InterPro" id="IPR035892">
    <property type="entry name" value="C2_domain_sf"/>
</dbReference>
<keyword evidence="3" id="KW-1185">Reference proteome</keyword>
<dbReference type="SUPFAM" id="SSF54236">
    <property type="entry name" value="Ubiquitin-like"/>
    <property type="match status" value="1"/>
</dbReference>
<accession>A0ABR0A9P0</accession>
<dbReference type="Pfam" id="PF00794">
    <property type="entry name" value="PI3K_rbd"/>
    <property type="match status" value="1"/>
</dbReference>
<feature type="domain" description="PI3K-RBD" evidence="1">
    <location>
        <begin position="98"/>
        <end position="185"/>
    </location>
</feature>
<dbReference type="EMBL" id="JAOYFB010000036">
    <property type="protein sequence ID" value="KAK4021851.1"/>
    <property type="molecule type" value="Genomic_DNA"/>
</dbReference>
<protein>
    <recommendedName>
        <fullName evidence="1">PI3K-RBD domain-containing protein</fullName>
    </recommendedName>
</protein>
<comment type="caution">
    <text evidence="2">The sequence shown here is derived from an EMBL/GenBank/DDBJ whole genome shotgun (WGS) entry which is preliminary data.</text>
</comment>
<sequence>MKTKHSGQALRSRSLISFSSIGFGLSEPEYIIKQVQPPCSPLSQSFVCSKCASTPFTTNTNKFFTLTSFTLNTQAQQQQETNTGYVTSPILESSCTESISVKLAVHFSMDHSVPNFTCDISSRVDHVISHVVCELGATTQLKSEEYAPKVWGMAEFLLPNSCLCDYEYVHHCIKLEKDVLVCLLHIDEVPRPLLRAAEDDIKDIEIKVDDLLSREPGDALTHATVSVLIDIIHGEIDRLLYVINLLGRGQMGFGTASSRSAAFFPNRIVFDEVISSSSVAICNLPRASRLALTAYGRRKVAEGSRLLPLWPPASDKRSGYVPMAGRHPSGHSTPLLSIEMTDLDEADIHFPLVEPTVIPSGELRNFSALDDNTQRSLMHIIQSGSFAKMDLYQRELLWEKRHYLTDEPAYKLKLMVSQCIHIEYNTYQNSLEA</sequence>
<dbReference type="SMART" id="SM00144">
    <property type="entry name" value="PI3K_rbd"/>
    <property type="match status" value="1"/>
</dbReference>
<evidence type="ECO:0000259" key="1">
    <source>
        <dbReference type="PROSITE" id="PS51546"/>
    </source>
</evidence>
<evidence type="ECO:0000313" key="3">
    <source>
        <dbReference type="Proteomes" id="UP001234178"/>
    </source>
</evidence>
<organism evidence="2 3">
    <name type="scientific">Daphnia magna</name>
    <dbReference type="NCBI Taxonomy" id="35525"/>
    <lineage>
        <taxon>Eukaryota</taxon>
        <taxon>Metazoa</taxon>
        <taxon>Ecdysozoa</taxon>
        <taxon>Arthropoda</taxon>
        <taxon>Crustacea</taxon>
        <taxon>Branchiopoda</taxon>
        <taxon>Diplostraca</taxon>
        <taxon>Cladocera</taxon>
        <taxon>Anomopoda</taxon>
        <taxon>Daphniidae</taxon>
        <taxon>Daphnia</taxon>
    </lineage>
</organism>
<proteinExistence type="predicted"/>
<dbReference type="Gene3D" id="2.60.40.150">
    <property type="entry name" value="C2 domain"/>
    <property type="match status" value="1"/>
</dbReference>
<reference evidence="2 3" key="1">
    <citation type="journal article" date="2023" name="Nucleic Acids Res.">
        <title>The hologenome of Daphnia magna reveals possible DNA methylation and microbiome-mediated evolution of the host genome.</title>
        <authorList>
            <person name="Chaturvedi A."/>
            <person name="Li X."/>
            <person name="Dhandapani V."/>
            <person name="Marshall H."/>
            <person name="Kissane S."/>
            <person name="Cuenca-Cambronero M."/>
            <person name="Asole G."/>
            <person name="Calvet F."/>
            <person name="Ruiz-Romero M."/>
            <person name="Marangio P."/>
            <person name="Guigo R."/>
            <person name="Rago D."/>
            <person name="Mirbahai L."/>
            <person name="Eastwood N."/>
            <person name="Colbourne J.K."/>
            <person name="Zhou J."/>
            <person name="Mallon E."/>
            <person name="Orsini L."/>
        </authorList>
    </citation>
    <scope>NUCLEOTIDE SEQUENCE [LARGE SCALE GENOMIC DNA]</scope>
    <source>
        <strain evidence="2">LRV0_1</strain>
    </source>
</reference>
<dbReference type="InterPro" id="IPR042236">
    <property type="entry name" value="PI3K_accessory_sf"/>
</dbReference>
<name>A0ABR0A9P0_9CRUS</name>
<dbReference type="InterPro" id="IPR029071">
    <property type="entry name" value="Ubiquitin-like_domsf"/>
</dbReference>
<gene>
    <name evidence="2" type="ORF">OUZ56_003759</name>
</gene>
<evidence type="ECO:0000313" key="2">
    <source>
        <dbReference type="EMBL" id="KAK4021851.1"/>
    </source>
</evidence>
<dbReference type="PROSITE" id="PS51546">
    <property type="entry name" value="PI3K_RBD"/>
    <property type="match status" value="1"/>
</dbReference>
<dbReference type="Proteomes" id="UP001234178">
    <property type="component" value="Unassembled WGS sequence"/>
</dbReference>
<dbReference type="Gene3D" id="3.10.20.90">
    <property type="entry name" value="Phosphatidylinositol 3-kinase Catalytic Subunit, Chain A, domain 1"/>
    <property type="match status" value="1"/>
</dbReference>
<dbReference type="Gene3D" id="1.25.40.70">
    <property type="entry name" value="Phosphatidylinositol 3-kinase, accessory domain (PIK)"/>
    <property type="match status" value="1"/>
</dbReference>
<dbReference type="InterPro" id="IPR000341">
    <property type="entry name" value="PI3K_Ras-bd_dom"/>
</dbReference>